<comment type="caution">
    <text evidence="2">The sequence shown here is derived from an EMBL/GenBank/DDBJ whole genome shotgun (WGS) entry which is preliminary data.</text>
</comment>
<proteinExistence type="predicted"/>
<accession>A0A835RK09</accession>
<gene>
    <name evidence="2" type="ORF">HPP92_009793</name>
</gene>
<feature type="chain" id="PRO_5033034399" evidence="1">
    <location>
        <begin position="26"/>
        <end position="70"/>
    </location>
</feature>
<dbReference type="Proteomes" id="UP000639772">
    <property type="component" value="Unassembled WGS sequence"/>
</dbReference>
<protein>
    <submittedName>
        <fullName evidence="2">Uncharacterized protein</fullName>
    </submittedName>
</protein>
<name>A0A835RK09_VANPL</name>
<evidence type="ECO:0000256" key="1">
    <source>
        <dbReference type="SAM" id="SignalP"/>
    </source>
</evidence>
<dbReference type="AlphaFoldDB" id="A0A835RK09"/>
<evidence type="ECO:0000313" key="3">
    <source>
        <dbReference type="Proteomes" id="UP000639772"/>
    </source>
</evidence>
<feature type="non-terminal residue" evidence="2">
    <location>
        <position position="1"/>
    </location>
</feature>
<feature type="signal peptide" evidence="1">
    <location>
        <begin position="1"/>
        <end position="25"/>
    </location>
</feature>
<dbReference type="EMBL" id="JADCNM010000004">
    <property type="protein sequence ID" value="KAG0487698.1"/>
    <property type="molecule type" value="Genomic_DNA"/>
</dbReference>
<sequence length="70" mass="7978">ILSEHSTHWPLCSLILLLLFKQIQLEASCSLGQDFHCRNGRSSCWQSISPRKCQWWNACCQRTGQESAGV</sequence>
<keyword evidence="1" id="KW-0732">Signal</keyword>
<organism evidence="2 3">
    <name type="scientific">Vanilla planifolia</name>
    <name type="common">Vanilla</name>
    <dbReference type="NCBI Taxonomy" id="51239"/>
    <lineage>
        <taxon>Eukaryota</taxon>
        <taxon>Viridiplantae</taxon>
        <taxon>Streptophyta</taxon>
        <taxon>Embryophyta</taxon>
        <taxon>Tracheophyta</taxon>
        <taxon>Spermatophyta</taxon>
        <taxon>Magnoliopsida</taxon>
        <taxon>Liliopsida</taxon>
        <taxon>Asparagales</taxon>
        <taxon>Orchidaceae</taxon>
        <taxon>Vanilloideae</taxon>
        <taxon>Vanilleae</taxon>
        <taxon>Vanilla</taxon>
    </lineage>
</organism>
<evidence type="ECO:0000313" key="2">
    <source>
        <dbReference type="EMBL" id="KAG0487698.1"/>
    </source>
</evidence>
<reference evidence="2 3" key="1">
    <citation type="journal article" date="2020" name="Nat. Food">
        <title>A phased Vanilla planifolia genome enables genetic improvement of flavour and production.</title>
        <authorList>
            <person name="Hasing T."/>
            <person name="Tang H."/>
            <person name="Brym M."/>
            <person name="Khazi F."/>
            <person name="Huang T."/>
            <person name="Chambers A.H."/>
        </authorList>
    </citation>
    <scope>NUCLEOTIDE SEQUENCE [LARGE SCALE GENOMIC DNA]</scope>
    <source>
        <tissue evidence="2">Leaf</tissue>
    </source>
</reference>